<protein>
    <recommendedName>
        <fullName evidence="2">histidine kinase</fullName>
        <ecNumber evidence="2">2.7.13.3</ecNumber>
    </recommendedName>
</protein>
<feature type="domain" description="Histidine kinase" evidence="6">
    <location>
        <begin position="12"/>
        <end position="229"/>
    </location>
</feature>
<evidence type="ECO:0000256" key="5">
    <source>
        <dbReference type="ARBA" id="ARBA00023012"/>
    </source>
</evidence>
<evidence type="ECO:0000313" key="8">
    <source>
        <dbReference type="Proteomes" id="UP000515960"/>
    </source>
</evidence>
<gene>
    <name evidence="7" type="ORF">H8790_11795</name>
</gene>
<dbReference type="InterPro" id="IPR004358">
    <property type="entry name" value="Sig_transdc_His_kin-like_C"/>
</dbReference>
<dbReference type="Gene3D" id="3.30.565.10">
    <property type="entry name" value="Histidine kinase-like ATPase, C-terminal domain"/>
    <property type="match status" value="1"/>
</dbReference>
<dbReference type="Proteomes" id="UP000515960">
    <property type="component" value="Chromosome"/>
</dbReference>
<sequence>MEEKLLTELLPEVVVQLRNAMVSMGSALASIAPPELRAQNPALDADAAKLYQAYYRLARLVNNLSLADSVEVADQPPLKNYEIVGMLQELYWRAKPQAELLGLDVQFTCQEAPHVVATNQRELNRMVLNLLSNAFKFTPRGGTVVMDLKFVRKMGILSIADNGVGISEERMETLFWRYTDIERMEPHPHGMGLGLPICRRIARSLGGSLLVESKEGLGTKVTCSFPDRRVSTEVSDTRADYTGGLNPTLLELADALPASAFCFRNMD</sequence>
<dbReference type="InterPro" id="IPR036890">
    <property type="entry name" value="HATPase_C_sf"/>
</dbReference>
<dbReference type="InterPro" id="IPR003594">
    <property type="entry name" value="HATPase_dom"/>
</dbReference>
<keyword evidence="3" id="KW-0808">Transferase</keyword>
<dbReference type="Pfam" id="PF02518">
    <property type="entry name" value="HATPase_c"/>
    <property type="match status" value="1"/>
</dbReference>
<accession>A0A7G9B3H7</accession>
<reference evidence="7 8" key="1">
    <citation type="submission" date="2020-08" db="EMBL/GenBank/DDBJ databases">
        <authorList>
            <person name="Liu C."/>
            <person name="Sun Q."/>
        </authorList>
    </citation>
    <scope>NUCLEOTIDE SEQUENCE [LARGE SCALE GENOMIC DNA]</scope>
    <source>
        <strain evidence="7 8">NSJ-62</strain>
    </source>
</reference>
<evidence type="ECO:0000259" key="6">
    <source>
        <dbReference type="PROSITE" id="PS50109"/>
    </source>
</evidence>
<dbReference type="AlphaFoldDB" id="A0A7G9B3H7"/>
<dbReference type="EMBL" id="CP060490">
    <property type="protein sequence ID" value="QNL44108.1"/>
    <property type="molecule type" value="Genomic_DNA"/>
</dbReference>
<dbReference type="PROSITE" id="PS50109">
    <property type="entry name" value="HIS_KIN"/>
    <property type="match status" value="1"/>
</dbReference>
<keyword evidence="4 7" id="KW-0418">Kinase</keyword>
<keyword evidence="5" id="KW-0902">Two-component regulatory system</keyword>
<proteinExistence type="predicted"/>
<evidence type="ECO:0000256" key="4">
    <source>
        <dbReference type="ARBA" id="ARBA00022777"/>
    </source>
</evidence>
<dbReference type="GO" id="GO:0000160">
    <property type="term" value="P:phosphorelay signal transduction system"/>
    <property type="evidence" value="ECO:0007669"/>
    <property type="project" value="UniProtKB-KW"/>
</dbReference>
<dbReference type="KEGG" id="ohi:H8790_11795"/>
<dbReference type="InterPro" id="IPR005467">
    <property type="entry name" value="His_kinase_dom"/>
</dbReference>
<dbReference type="SUPFAM" id="SSF55874">
    <property type="entry name" value="ATPase domain of HSP90 chaperone/DNA topoisomerase II/histidine kinase"/>
    <property type="match status" value="1"/>
</dbReference>
<dbReference type="EC" id="2.7.13.3" evidence="2"/>
<evidence type="ECO:0000256" key="3">
    <source>
        <dbReference type="ARBA" id="ARBA00022679"/>
    </source>
</evidence>
<evidence type="ECO:0000313" key="7">
    <source>
        <dbReference type="EMBL" id="QNL44108.1"/>
    </source>
</evidence>
<organism evidence="7 8">
    <name type="scientific">Oscillibacter hominis</name>
    <dbReference type="NCBI Taxonomy" id="2763056"/>
    <lineage>
        <taxon>Bacteria</taxon>
        <taxon>Bacillati</taxon>
        <taxon>Bacillota</taxon>
        <taxon>Clostridia</taxon>
        <taxon>Eubacteriales</taxon>
        <taxon>Oscillospiraceae</taxon>
        <taxon>Oscillibacter</taxon>
    </lineage>
</organism>
<dbReference type="SMART" id="SM00387">
    <property type="entry name" value="HATPase_c"/>
    <property type="match status" value="1"/>
</dbReference>
<keyword evidence="8" id="KW-1185">Reference proteome</keyword>
<dbReference type="GO" id="GO:0004673">
    <property type="term" value="F:protein histidine kinase activity"/>
    <property type="evidence" value="ECO:0007669"/>
    <property type="project" value="UniProtKB-EC"/>
</dbReference>
<comment type="catalytic activity">
    <reaction evidence="1">
        <text>ATP + protein L-histidine = ADP + protein N-phospho-L-histidine.</text>
        <dbReference type="EC" id="2.7.13.3"/>
    </reaction>
</comment>
<dbReference type="PANTHER" id="PTHR43711">
    <property type="entry name" value="TWO-COMPONENT HISTIDINE KINASE"/>
    <property type="match status" value="1"/>
</dbReference>
<dbReference type="RefSeq" id="WP_187332709.1">
    <property type="nucleotide sequence ID" value="NZ_CP060490.1"/>
</dbReference>
<dbReference type="PRINTS" id="PR00344">
    <property type="entry name" value="BCTRLSENSOR"/>
</dbReference>
<dbReference type="InterPro" id="IPR050736">
    <property type="entry name" value="Sensor_HK_Regulatory"/>
</dbReference>
<name>A0A7G9B3H7_9FIRM</name>
<dbReference type="PANTHER" id="PTHR43711:SF26">
    <property type="entry name" value="SENSOR HISTIDINE KINASE RCSC"/>
    <property type="match status" value="1"/>
</dbReference>
<evidence type="ECO:0000256" key="1">
    <source>
        <dbReference type="ARBA" id="ARBA00000085"/>
    </source>
</evidence>
<evidence type="ECO:0000256" key="2">
    <source>
        <dbReference type="ARBA" id="ARBA00012438"/>
    </source>
</evidence>